<dbReference type="SUPFAM" id="SSF48264">
    <property type="entry name" value="Cytochrome P450"/>
    <property type="match status" value="1"/>
</dbReference>
<dbReference type="Pfam" id="PF00067">
    <property type="entry name" value="p450"/>
    <property type="match status" value="1"/>
</dbReference>
<feature type="signal peptide" evidence="7">
    <location>
        <begin position="1"/>
        <end position="23"/>
    </location>
</feature>
<comment type="similarity">
    <text evidence="2">Belongs to the cytochrome P450 family.</text>
</comment>
<dbReference type="AlphaFoldDB" id="A0A6A5VSG0"/>
<keyword evidence="4" id="KW-0560">Oxidoreductase</keyword>
<gene>
    <name evidence="8" type="ORF">BU23DRAFT_562936</name>
</gene>
<dbReference type="Proteomes" id="UP000800036">
    <property type="component" value="Unassembled WGS sequence"/>
</dbReference>
<evidence type="ECO:0000256" key="6">
    <source>
        <dbReference type="ARBA" id="ARBA00023033"/>
    </source>
</evidence>
<dbReference type="InterPro" id="IPR036396">
    <property type="entry name" value="Cyt_P450_sf"/>
</dbReference>
<keyword evidence="6" id="KW-0503">Monooxygenase</keyword>
<evidence type="ECO:0000256" key="4">
    <source>
        <dbReference type="ARBA" id="ARBA00023002"/>
    </source>
</evidence>
<dbReference type="GO" id="GO:0020037">
    <property type="term" value="F:heme binding"/>
    <property type="evidence" value="ECO:0007669"/>
    <property type="project" value="InterPro"/>
</dbReference>
<comment type="cofactor">
    <cofactor evidence="1">
        <name>heme</name>
        <dbReference type="ChEBI" id="CHEBI:30413"/>
    </cofactor>
</comment>
<name>A0A6A5VSG0_9PLEO</name>
<organism evidence="8 9">
    <name type="scientific">Bimuria novae-zelandiae CBS 107.79</name>
    <dbReference type="NCBI Taxonomy" id="1447943"/>
    <lineage>
        <taxon>Eukaryota</taxon>
        <taxon>Fungi</taxon>
        <taxon>Dikarya</taxon>
        <taxon>Ascomycota</taxon>
        <taxon>Pezizomycotina</taxon>
        <taxon>Dothideomycetes</taxon>
        <taxon>Pleosporomycetidae</taxon>
        <taxon>Pleosporales</taxon>
        <taxon>Massarineae</taxon>
        <taxon>Didymosphaeriaceae</taxon>
        <taxon>Bimuria</taxon>
    </lineage>
</organism>
<dbReference type="InterPro" id="IPR001128">
    <property type="entry name" value="Cyt_P450"/>
</dbReference>
<dbReference type="GO" id="GO:0005506">
    <property type="term" value="F:iron ion binding"/>
    <property type="evidence" value="ECO:0007669"/>
    <property type="project" value="InterPro"/>
</dbReference>
<dbReference type="PANTHER" id="PTHR24287:SF18">
    <property type="entry name" value="CYTOCHROME P450 MONOOXYGENASE APDE-RELATED"/>
    <property type="match status" value="1"/>
</dbReference>
<evidence type="ECO:0000256" key="2">
    <source>
        <dbReference type="ARBA" id="ARBA00010617"/>
    </source>
</evidence>
<dbReference type="InterPro" id="IPR002401">
    <property type="entry name" value="Cyt_P450_E_grp-I"/>
</dbReference>
<evidence type="ECO:0000256" key="3">
    <source>
        <dbReference type="ARBA" id="ARBA00022723"/>
    </source>
</evidence>
<evidence type="ECO:0000313" key="8">
    <source>
        <dbReference type="EMBL" id="KAF1979520.1"/>
    </source>
</evidence>
<dbReference type="PRINTS" id="PR00463">
    <property type="entry name" value="EP450I"/>
</dbReference>
<accession>A0A6A5VSG0</accession>
<reference evidence="8" key="1">
    <citation type="journal article" date="2020" name="Stud. Mycol.">
        <title>101 Dothideomycetes genomes: a test case for predicting lifestyles and emergence of pathogens.</title>
        <authorList>
            <person name="Haridas S."/>
            <person name="Albert R."/>
            <person name="Binder M."/>
            <person name="Bloem J."/>
            <person name="Labutti K."/>
            <person name="Salamov A."/>
            <person name="Andreopoulos B."/>
            <person name="Baker S."/>
            <person name="Barry K."/>
            <person name="Bills G."/>
            <person name="Bluhm B."/>
            <person name="Cannon C."/>
            <person name="Castanera R."/>
            <person name="Culley D."/>
            <person name="Daum C."/>
            <person name="Ezra D."/>
            <person name="Gonzalez J."/>
            <person name="Henrissat B."/>
            <person name="Kuo A."/>
            <person name="Liang C."/>
            <person name="Lipzen A."/>
            <person name="Lutzoni F."/>
            <person name="Magnuson J."/>
            <person name="Mondo S."/>
            <person name="Nolan M."/>
            <person name="Ohm R."/>
            <person name="Pangilinan J."/>
            <person name="Park H.-J."/>
            <person name="Ramirez L."/>
            <person name="Alfaro M."/>
            <person name="Sun H."/>
            <person name="Tritt A."/>
            <person name="Yoshinaga Y."/>
            <person name="Zwiers L.-H."/>
            <person name="Turgeon B."/>
            <person name="Goodwin S."/>
            <person name="Spatafora J."/>
            <person name="Crous P."/>
            <person name="Grigoriev I."/>
        </authorList>
    </citation>
    <scope>NUCLEOTIDE SEQUENCE</scope>
    <source>
        <strain evidence="8">CBS 107.79</strain>
    </source>
</reference>
<feature type="chain" id="PRO_5025540910" evidence="7">
    <location>
        <begin position="24"/>
        <end position="356"/>
    </location>
</feature>
<evidence type="ECO:0000256" key="5">
    <source>
        <dbReference type="ARBA" id="ARBA00023004"/>
    </source>
</evidence>
<dbReference type="EMBL" id="ML976657">
    <property type="protein sequence ID" value="KAF1979520.1"/>
    <property type="molecule type" value="Genomic_DNA"/>
</dbReference>
<keyword evidence="7" id="KW-0732">Signal</keyword>
<evidence type="ECO:0000256" key="7">
    <source>
        <dbReference type="SAM" id="SignalP"/>
    </source>
</evidence>
<dbReference type="GO" id="GO:0004497">
    <property type="term" value="F:monooxygenase activity"/>
    <property type="evidence" value="ECO:0007669"/>
    <property type="project" value="UniProtKB-KW"/>
</dbReference>
<dbReference type="PROSITE" id="PS51257">
    <property type="entry name" value="PROKAR_LIPOPROTEIN"/>
    <property type="match status" value="1"/>
</dbReference>
<protein>
    <submittedName>
        <fullName evidence="8">Cytochrome P450</fullName>
    </submittedName>
</protein>
<keyword evidence="9" id="KW-1185">Reference proteome</keyword>
<dbReference type="PANTHER" id="PTHR24287">
    <property type="entry name" value="P450, PUTATIVE (EUROFUNG)-RELATED"/>
    <property type="match status" value="1"/>
</dbReference>
<dbReference type="InterPro" id="IPR047146">
    <property type="entry name" value="Cyt_P450_E_CYP52_fungi"/>
</dbReference>
<dbReference type="OrthoDB" id="1470350at2759"/>
<sequence>MKGLKLLAFLVIISLACYRYWRCRVENKVEDEYWAQIGCQSPPRWSAKWPLGLKKVFKGIMSIKDGAVLQFLLEEYEASGTTHEQWLLGSRSDLGLGHRTKNFAPLLGSGIFTQDGPAWKHSRALMRPQFASNRYENFEEMRKCVEILIDSFSSSGAVDLQPLFFRLTFDTATFLLFGKPMSSLRSIEVASQESEFAKAFRIGQGYLSKRAQLGDLYWLADTPAFRHACRTSRRFIDQAISQSLETVDTKQGEDKKQYDFIDALIQETHDMKVLRYQCLNILLAGRDATAVCLCWTIYLFSRHPHVLAKLRSEVAAVAGLDDNATSPSRELLKKIKYLDCTLKEVLRLYPSVPVNN</sequence>
<dbReference type="GO" id="GO:0016705">
    <property type="term" value="F:oxidoreductase activity, acting on paired donors, with incorporation or reduction of molecular oxygen"/>
    <property type="evidence" value="ECO:0007669"/>
    <property type="project" value="InterPro"/>
</dbReference>
<proteinExistence type="inferred from homology"/>
<evidence type="ECO:0000313" key="9">
    <source>
        <dbReference type="Proteomes" id="UP000800036"/>
    </source>
</evidence>
<keyword evidence="3" id="KW-0479">Metal-binding</keyword>
<keyword evidence="5" id="KW-0408">Iron</keyword>
<dbReference type="Gene3D" id="1.10.630.10">
    <property type="entry name" value="Cytochrome P450"/>
    <property type="match status" value="1"/>
</dbReference>
<evidence type="ECO:0000256" key="1">
    <source>
        <dbReference type="ARBA" id="ARBA00001971"/>
    </source>
</evidence>